<reference evidence="15" key="1">
    <citation type="submission" date="2019-08" db="EMBL/GenBank/DDBJ databases">
        <title>The improved chromosome-level genome for the pearl oyster Pinctada fucata martensii using PacBio sequencing and Hi-C.</title>
        <authorList>
            <person name="Zheng Z."/>
        </authorList>
    </citation>
    <scope>NUCLEOTIDE SEQUENCE</scope>
    <source>
        <strain evidence="15">ZZ-2019</strain>
        <tissue evidence="15">Adductor muscle</tissue>
    </source>
</reference>
<dbReference type="InterPro" id="IPR000337">
    <property type="entry name" value="GPCR_3"/>
</dbReference>
<evidence type="ECO:0000256" key="5">
    <source>
        <dbReference type="ARBA" id="ARBA00022729"/>
    </source>
</evidence>
<evidence type="ECO:0000259" key="14">
    <source>
        <dbReference type="PROSITE" id="PS50259"/>
    </source>
</evidence>
<keyword evidence="4 13" id="KW-0812">Transmembrane</keyword>
<dbReference type="SUPFAM" id="SSF53822">
    <property type="entry name" value="Periplasmic binding protein-like I"/>
    <property type="match status" value="1"/>
</dbReference>
<dbReference type="PANTHER" id="PTHR24060">
    <property type="entry name" value="METABOTROPIC GLUTAMATE RECEPTOR"/>
    <property type="match status" value="1"/>
</dbReference>
<feature type="domain" description="G-protein coupled receptors family 3 profile" evidence="14">
    <location>
        <begin position="410"/>
        <end position="675"/>
    </location>
</feature>
<keyword evidence="11" id="KW-0325">Glycoprotein</keyword>
<proteinExistence type="inferred from homology"/>
<name>A0AA88YEV3_PINIB</name>
<dbReference type="PROSITE" id="PS00981">
    <property type="entry name" value="G_PROTEIN_RECEP_F3_3"/>
    <property type="match status" value="1"/>
</dbReference>
<evidence type="ECO:0000256" key="6">
    <source>
        <dbReference type="ARBA" id="ARBA00022989"/>
    </source>
</evidence>
<dbReference type="Pfam" id="PF01094">
    <property type="entry name" value="ANF_receptor"/>
    <property type="match status" value="1"/>
</dbReference>
<comment type="caution">
    <text evidence="15">The sequence shown here is derived from an EMBL/GenBank/DDBJ whole genome shotgun (WGS) entry which is preliminary data.</text>
</comment>
<dbReference type="InterPro" id="IPR038550">
    <property type="entry name" value="GPCR_3_9-Cys_sf"/>
</dbReference>
<comment type="subcellular location">
    <subcellularLocation>
        <location evidence="1">Cell membrane</location>
        <topology evidence="1">Multi-pass membrane protein</topology>
    </subcellularLocation>
</comment>
<organism evidence="15 16">
    <name type="scientific">Pinctada imbricata</name>
    <name type="common">Atlantic pearl-oyster</name>
    <name type="synonym">Pinctada martensii</name>
    <dbReference type="NCBI Taxonomy" id="66713"/>
    <lineage>
        <taxon>Eukaryota</taxon>
        <taxon>Metazoa</taxon>
        <taxon>Spiralia</taxon>
        <taxon>Lophotrochozoa</taxon>
        <taxon>Mollusca</taxon>
        <taxon>Bivalvia</taxon>
        <taxon>Autobranchia</taxon>
        <taxon>Pteriomorphia</taxon>
        <taxon>Pterioida</taxon>
        <taxon>Pterioidea</taxon>
        <taxon>Pteriidae</taxon>
        <taxon>Pinctada</taxon>
    </lineage>
</organism>
<keyword evidence="8 13" id="KW-0472">Membrane</keyword>
<dbReference type="InterPro" id="IPR001828">
    <property type="entry name" value="ANF_lig-bd_rcpt"/>
</dbReference>
<keyword evidence="7" id="KW-0297">G-protein coupled receptor</keyword>
<dbReference type="InterPro" id="IPR011500">
    <property type="entry name" value="GPCR_3_9-Cys_dom"/>
</dbReference>
<evidence type="ECO:0000313" key="16">
    <source>
        <dbReference type="Proteomes" id="UP001186944"/>
    </source>
</evidence>
<comment type="similarity">
    <text evidence="2">Belongs to the G-protein coupled receptor 3 family.</text>
</comment>
<keyword evidence="10" id="KW-0675">Receptor</keyword>
<dbReference type="AlphaFoldDB" id="A0AA88YEV3"/>
<feature type="transmembrane region" description="Helical" evidence="13">
    <location>
        <begin position="409"/>
        <end position="436"/>
    </location>
</feature>
<dbReference type="GO" id="GO:0004930">
    <property type="term" value="F:G protein-coupled receptor activity"/>
    <property type="evidence" value="ECO:0007669"/>
    <property type="project" value="UniProtKB-KW"/>
</dbReference>
<evidence type="ECO:0000256" key="1">
    <source>
        <dbReference type="ARBA" id="ARBA00004651"/>
    </source>
</evidence>
<feature type="transmembrane region" description="Helical" evidence="13">
    <location>
        <begin position="564"/>
        <end position="589"/>
    </location>
</feature>
<dbReference type="InterPro" id="IPR050726">
    <property type="entry name" value="mGluR"/>
</dbReference>
<dbReference type="PRINTS" id="PR00593">
    <property type="entry name" value="MTABOTROPICR"/>
</dbReference>
<feature type="transmembrane region" description="Helical" evidence="13">
    <location>
        <begin position="522"/>
        <end position="544"/>
    </location>
</feature>
<dbReference type="GO" id="GO:0005886">
    <property type="term" value="C:plasma membrane"/>
    <property type="evidence" value="ECO:0007669"/>
    <property type="project" value="UniProtKB-SubCell"/>
</dbReference>
<evidence type="ECO:0000256" key="4">
    <source>
        <dbReference type="ARBA" id="ARBA00022692"/>
    </source>
</evidence>
<evidence type="ECO:0000256" key="13">
    <source>
        <dbReference type="SAM" id="Phobius"/>
    </source>
</evidence>
<keyword evidence="6 13" id="KW-1133">Transmembrane helix</keyword>
<dbReference type="FunFam" id="2.10.50.30:FF:000001">
    <property type="entry name" value="metabotropic glutamate receptor 1"/>
    <property type="match status" value="1"/>
</dbReference>
<keyword evidence="12" id="KW-0807">Transducer</keyword>
<dbReference type="FunFam" id="3.40.50.2300:FF:000009">
    <property type="entry name" value="Glutamate receptor, metabotropic 4"/>
    <property type="match status" value="1"/>
</dbReference>
<evidence type="ECO:0000256" key="12">
    <source>
        <dbReference type="ARBA" id="ARBA00023224"/>
    </source>
</evidence>
<dbReference type="Pfam" id="PF07562">
    <property type="entry name" value="NCD3G"/>
    <property type="match status" value="1"/>
</dbReference>
<evidence type="ECO:0000256" key="9">
    <source>
        <dbReference type="ARBA" id="ARBA00023157"/>
    </source>
</evidence>
<dbReference type="InterPro" id="IPR017978">
    <property type="entry name" value="GPCR_3_C"/>
</dbReference>
<evidence type="ECO:0000256" key="2">
    <source>
        <dbReference type="ARBA" id="ARBA00007242"/>
    </source>
</evidence>
<evidence type="ECO:0000256" key="3">
    <source>
        <dbReference type="ARBA" id="ARBA00022475"/>
    </source>
</evidence>
<dbReference type="CDD" id="cd15934">
    <property type="entry name" value="7tmC_mGluRs_group2_3"/>
    <property type="match status" value="1"/>
</dbReference>
<evidence type="ECO:0000313" key="15">
    <source>
        <dbReference type="EMBL" id="KAK3103643.1"/>
    </source>
</evidence>
<keyword evidence="16" id="KW-1185">Reference proteome</keyword>
<protein>
    <recommendedName>
        <fullName evidence="14">G-protein coupled receptors family 3 profile domain-containing protein</fullName>
    </recommendedName>
</protein>
<evidence type="ECO:0000256" key="10">
    <source>
        <dbReference type="ARBA" id="ARBA00023170"/>
    </source>
</evidence>
<dbReference type="Gene3D" id="3.40.50.2300">
    <property type="match status" value="2"/>
</dbReference>
<gene>
    <name evidence="15" type="ORF">FSP39_020712</name>
</gene>
<dbReference type="InterPro" id="IPR000162">
    <property type="entry name" value="GPCR_3_mtglu_rcpt"/>
</dbReference>
<keyword evidence="5" id="KW-0732">Signal</keyword>
<dbReference type="Proteomes" id="UP001186944">
    <property type="component" value="Unassembled WGS sequence"/>
</dbReference>
<dbReference type="PROSITE" id="PS50259">
    <property type="entry name" value="G_PROTEIN_RECEP_F3_4"/>
    <property type="match status" value="1"/>
</dbReference>
<dbReference type="InterPro" id="IPR028082">
    <property type="entry name" value="Peripla_BP_I"/>
</dbReference>
<sequence>MDFFFQIPQISYASTSIDLSDKSRFEYFSRVVQPDSFQAQAMVDIAKSFGWNYVNTLADEGNYGVKGIGAFIETANRNGVCTAQRLTITRDATDAMIDGLVDILLGEELARGVVMFVNEDNTRRVLQSVLRKNRTSELSFLASDSWGAKVHPVLGQQSAAEGAVTILPKRRIIPEFDTYFKGLHIKNYTRDPWFKEYWDAVFNCSTKGKCNGNEHIGMPGVAYEQEGLVQFVIDSVYALAHALHNLLADLCHGSPLKKCPFVRNFTGPDLLTYIRNVSFRGIGSDTVRFNEKGDGLGTYDIYQYQLTPNGYEYVLVGEWTDSLFLNESRIKWKSESNLPPKSLCSEACPAGYAKLEKGETCCWACIKCADNQYLKDPHTCADCQEMFKPTANKSACQPLPVFHLKWNSMWVLLPIVFSSFGMICTVLVFVVFIRFNTTPVIMASGRELCYVLLMGIFLAYVTSLIMLIPPSVILCTARRIGLGVSLCLIYAAMLTKTNRIYRIFNSGIKAMVKRPSYTSPKSQVFICMAIVSVQVIGGLTWLAFEKPHTVYDLQHNDVLVLKCGAGQIAIIVSLTYNIFLIILCTVYGIKTRKIPQNFNEAKYIAFTMYSTCIVWLAFILTYFGASSDFKIEVTSLCMCVSISATVALVCLFAPKMYIVILQPHKNVRQGASTSIKSSNNNQSLPSRMHSERTESFSAYPFQNGGTLYNTPAPQTTQTTFNDVFSDSFDELSCDEDAALKMEEENPTEADI</sequence>
<dbReference type="Gene3D" id="2.10.50.30">
    <property type="entry name" value="GPCR, family 3, nine cysteines domain"/>
    <property type="match status" value="1"/>
</dbReference>
<dbReference type="InterPro" id="IPR017979">
    <property type="entry name" value="GPCR_3_CS"/>
</dbReference>
<dbReference type="Pfam" id="PF00003">
    <property type="entry name" value="7tm_3"/>
    <property type="match status" value="1"/>
</dbReference>
<feature type="transmembrane region" description="Helical" evidence="13">
    <location>
        <begin position="631"/>
        <end position="653"/>
    </location>
</feature>
<accession>A0AA88YEV3</accession>
<feature type="transmembrane region" description="Helical" evidence="13">
    <location>
        <begin position="480"/>
        <end position="501"/>
    </location>
</feature>
<keyword evidence="9" id="KW-1015">Disulfide bond</keyword>
<evidence type="ECO:0000256" key="8">
    <source>
        <dbReference type="ARBA" id="ARBA00023136"/>
    </source>
</evidence>
<feature type="transmembrane region" description="Helical" evidence="13">
    <location>
        <begin position="601"/>
        <end position="625"/>
    </location>
</feature>
<feature type="transmembrane region" description="Helical" evidence="13">
    <location>
        <begin position="448"/>
        <end position="468"/>
    </location>
</feature>
<evidence type="ECO:0000256" key="7">
    <source>
        <dbReference type="ARBA" id="ARBA00023040"/>
    </source>
</evidence>
<evidence type="ECO:0000256" key="11">
    <source>
        <dbReference type="ARBA" id="ARBA00023180"/>
    </source>
</evidence>
<dbReference type="PROSITE" id="PS00980">
    <property type="entry name" value="G_PROTEIN_RECEP_F3_2"/>
    <property type="match status" value="1"/>
</dbReference>
<keyword evidence="3" id="KW-1003">Cell membrane</keyword>
<dbReference type="PRINTS" id="PR00248">
    <property type="entry name" value="GPCRMGR"/>
</dbReference>
<dbReference type="EMBL" id="VSWD01000005">
    <property type="protein sequence ID" value="KAK3103643.1"/>
    <property type="molecule type" value="Genomic_DNA"/>
</dbReference>